<dbReference type="InterPro" id="IPR003657">
    <property type="entry name" value="WRKY_dom"/>
</dbReference>
<dbReference type="GO" id="GO:0000976">
    <property type="term" value="F:transcription cis-regulatory region binding"/>
    <property type="evidence" value="ECO:0000318"/>
    <property type="project" value="GO_Central"/>
</dbReference>
<dbReference type="GO" id="GO:0005634">
    <property type="term" value="C:nucleus"/>
    <property type="evidence" value="ECO:0000318"/>
    <property type="project" value="GO_Central"/>
</dbReference>
<keyword evidence="3" id="KW-0238">DNA-binding</keyword>
<keyword evidence="2" id="KW-0805">Transcription regulation</keyword>
<feature type="region of interest" description="Disordered" evidence="6">
    <location>
        <begin position="61"/>
        <end position="88"/>
    </location>
</feature>
<dbReference type="FunFam" id="2.20.25.80:FF:000003">
    <property type="entry name" value="WRKY transcription factor 57"/>
    <property type="match status" value="1"/>
</dbReference>
<proteinExistence type="predicted"/>
<dbReference type="InterPro" id="IPR044810">
    <property type="entry name" value="WRKY_plant"/>
</dbReference>
<dbReference type="GO" id="GO:0009867">
    <property type="term" value="P:jasmonic acid mediated signaling pathway"/>
    <property type="evidence" value="ECO:0000318"/>
    <property type="project" value="GO_Central"/>
</dbReference>
<feature type="compositionally biased region" description="Gly residues" evidence="6">
    <location>
        <begin position="64"/>
        <end position="79"/>
    </location>
</feature>
<evidence type="ECO:0000256" key="1">
    <source>
        <dbReference type="ARBA" id="ARBA00004123"/>
    </source>
</evidence>
<dbReference type="PANTHER" id="PTHR31221:SF112">
    <property type="entry name" value="WRKY TRANSCRIPTION FACTOR 50-RELATED"/>
    <property type="match status" value="1"/>
</dbReference>
<dbReference type="PANTHER" id="PTHR31221">
    <property type="entry name" value="WRKY TRANSCRIPTION FACTOR PROTEIN 1-RELATED"/>
    <property type="match status" value="1"/>
</dbReference>
<dbReference type="GO" id="GO:0003700">
    <property type="term" value="F:DNA-binding transcription factor activity"/>
    <property type="evidence" value="ECO:0000318"/>
    <property type="project" value="GO_Central"/>
</dbReference>
<keyword evidence="4" id="KW-0804">Transcription</keyword>
<evidence type="ECO:0000259" key="7">
    <source>
        <dbReference type="PROSITE" id="PS50811"/>
    </source>
</evidence>
<evidence type="ECO:0000256" key="5">
    <source>
        <dbReference type="ARBA" id="ARBA00023242"/>
    </source>
</evidence>
<dbReference type="SUPFAM" id="SSF118290">
    <property type="entry name" value="WRKY DNA-binding domain"/>
    <property type="match status" value="1"/>
</dbReference>
<comment type="subcellular location">
    <subcellularLocation>
        <location evidence="1">Nucleus</location>
    </subcellularLocation>
</comment>
<dbReference type="PROSITE" id="PS50811">
    <property type="entry name" value="WRKY"/>
    <property type="match status" value="1"/>
</dbReference>
<evidence type="ECO:0000313" key="8">
    <source>
        <dbReference type="EMBL" id="OAY26897.1"/>
    </source>
</evidence>
<evidence type="ECO:0000256" key="3">
    <source>
        <dbReference type="ARBA" id="ARBA00023125"/>
    </source>
</evidence>
<dbReference type="Pfam" id="PF03106">
    <property type="entry name" value="WRKY"/>
    <property type="match status" value="1"/>
</dbReference>
<dbReference type="GO" id="GO:0006355">
    <property type="term" value="P:regulation of DNA-templated transcription"/>
    <property type="evidence" value="ECO:0000318"/>
    <property type="project" value="GO_Central"/>
</dbReference>
<name>A0A2C9UAV5_MANES</name>
<keyword evidence="5" id="KW-0539">Nucleus</keyword>
<sequence>MYECVYSGCNYAAAPDSNYGELTNFEPSDFLKFDEWTEEEEEEKSFLLCVSPNNPVYQAHVMGESGGATGSHGGPSVGGEGREKKEVKGRVAFKTKSEVEILDDGFKWRKYGKKMVKNSPNPSRNYYRCSVEGCPVKKRVERDREDLTYVITTYEGVHNHPCSS</sequence>
<protein>
    <recommendedName>
        <fullName evidence="7">WRKY domain-containing protein</fullName>
    </recommendedName>
</protein>
<organism evidence="8">
    <name type="scientific">Manihot esculenta</name>
    <name type="common">Cassava</name>
    <name type="synonym">Jatropha manihot</name>
    <dbReference type="NCBI Taxonomy" id="3983"/>
    <lineage>
        <taxon>Eukaryota</taxon>
        <taxon>Viridiplantae</taxon>
        <taxon>Streptophyta</taxon>
        <taxon>Embryophyta</taxon>
        <taxon>Tracheophyta</taxon>
        <taxon>Spermatophyta</taxon>
        <taxon>Magnoliopsida</taxon>
        <taxon>eudicotyledons</taxon>
        <taxon>Gunneridae</taxon>
        <taxon>Pentapetalae</taxon>
        <taxon>rosids</taxon>
        <taxon>fabids</taxon>
        <taxon>Malpighiales</taxon>
        <taxon>Euphorbiaceae</taxon>
        <taxon>Crotonoideae</taxon>
        <taxon>Manihoteae</taxon>
        <taxon>Manihot</taxon>
    </lineage>
</organism>
<accession>A0A2C9UAV5</accession>
<gene>
    <name evidence="8" type="ORF">MANES_16G083400</name>
</gene>
<feature type="domain" description="WRKY" evidence="7">
    <location>
        <begin position="97"/>
        <end position="163"/>
    </location>
</feature>
<dbReference type="STRING" id="3983.A0A2C9UAV5"/>
<evidence type="ECO:0000256" key="4">
    <source>
        <dbReference type="ARBA" id="ARBA00023163"/>
    </source>
</evidence>
<reference evidence="8" key="1">
    <citation type="submission" date="2016-02" db="EMBL/GenBank/DDBJ databases">
        <title>WGS assembly of Manihot esculenta.</title>
        <authorList>
            <person name="Bredeson J.V."/>
            <person name="Prochnik S.E."/>
            <person name="Lyons J.B."/>
            <person name="Schmutz J."/>
            <person name="Grimwood J."/>
            <person name="Vrebalov J."/>
            <person name="Bart R.S."/>
            <person name="Amuge T."/>
            <person name="Ferguson M.E."/>
            <person name="Green R."/>
            <person name="Putnam N."/>
            <person name="Stites J."/>
            <person name="Rounsley S."/>
            <person name="Rokhsar D.S."/>
        </authorList>
    </citation>
    <scope>NUCLEOTIDE SEQUENCE [LARGE SCALE GENOMIC DNA]</scope>
    <source>
        <tissue evidence="8">Leaf</tissue>
    </source>
</reference>
<dbReference type="SMR" id="A0A2C9UAV5"/>
<dbReference type="SMART" id="SM00774">
    <property type="entry name" value="WRKY"/>
    <property type="match status" value="1"/>
</dbReference>
<dbReference type="EMBL" id="CM004402">
    <property type="protein sequence ID" value="OAY26897.1"/>
    <property type="molecule type" value="Genomic_DNA"/>
</dbReference>
<evidence type="ECO:0000256" key="6">
    <source>
        <dbReference type="SAM" id="MobiDB-lite"/>
    </source>
</evidence>
<dbReference type="InterPro" id="IPR036576">
    <property type="entry name" value="WRKY_dom_sf"/>
</dbReference>
<dbReference type="AlphaFoldDB" id="A0A2C9UAV5"/>
<dbReference type="Gene3D" id="2.20.25.80">
    <property type="entry name" value="WRKY domain"/>
    <property type="match status" value="1"/>
</dbReference>
<evidence type="ECO:0000256" key="2">
    <source>
        <dbReference type="ARBA" id="ARBA00023015"/>
    </source>
</evidence>